<organism evidence="2 3">
    <name type="scientific">Lithocarpus litseifolius</name>
    <dbReference type="NCBI Taxonomy" id="425828"/>
    <lineage>
        <taxon>Eukaryota</taxon>
        <taxon>Viridiplantae</taxon>
        <taxon>Streptophyta</taxon>
        <taxon>Embryophyta</taxon>
        <taxon>Tracheophyta</taxon>
        <taxon>Spermatophyta</taxon>
        <taxon>Magnoliopsida</taxon>
        <taxon>eudicotyledons</taxon>
        <taxon>Gunneridae</taxon>
        <taxon>Pentapetalae</taxon>
        <taxon>rosids</taxon>
        <taxon>fabids</taxon>
        <taxon>Fagales</taxon>
        <taxon>Fagaceae</taxon>
        <taxon>Lithocarpus</taxon>
    </lineage>
</organism>
<dbReference type="InterPro" id="IPR011989">
    <property type="entry name" value="ARM-like"/>
</dbReference>
<dbReference type="Proteomes" id="UP001459277">
    <property type="component" value="Unassembled WGS sequence"/>
</dbReference>
<dbReference type="EMBL" id="JAZDWU010000007">
    <property type="protein sequence ID" value="KAK9995669.1"/>
    <property type="molecule type" value="Genomic_DNA"/>
</dbReference>
<dbReference type="PANTHER" id="PTHR46168:SF1">
    <property type="entry name" value="ARMADILLO REPEAT ONLY 4"/>
    <property type="match status" value="1"/>
</dbReference>
<keyword evidence="3" id="KW-1185">Reference proteome</keyword>
<proteinExistence type="predicted"/>
<dbReference type="Gene3D" id="1.25.10.10">
    <property type="entry name" value="Leucine-rich Repeat Variant"/>
    <property type="match status" value="1"/>
</dbReference>
<evidence type="ECO:0000256" key="1">
    <source>
        <dbReference type="ARBA" id="ARBA00022737"/>
    </source>
</evidence>
<evidence type="ECO:0000313" key="2">
    <source>
        <dbReference type="EMBL" id="KAK9995669.1"/>
    </source>
</evidence>
<name>A0AAW2CEJ5_9ROSI</name>
<dbReference type="InterPro" id="IPR016024">
    <property type="entry name" value="ARM-type_fold"/>
</dbReference>
<dbReference type="Pfam" id="PF00514">
    <property type="entry name" value="Arm"/>
    <property type="match status" value="1"/>
</dbReference>
<reference evidence="2 3" key="1">
    <citation type="submission" date="2024-01" db="EMBL/GenBank/DDBJ databases">
        <title>A telomere-to-telomere, gap-free genome of sweet tea (Lithocarpus litseifolius).</title>
        <authorList>
            <person name="Zhou J."/>
        </authorList>
    </citation>
    <scope>NUCLEOTIDE SEQUENCE [LARGE SCALE GENOMIC DNA]</scope>
    <source>
        <strain evidence="2">Zhou-2022a</strain>
        <tissue evidence="2">Leaf</tissue>
    </source>
</reference>
<accession>A0AAW2CEJ5</accession>
<dbReference type="SUPFAM" id="SSF48371">
    <property type="entry name" value="ARM repeat"/>
    <property type="match status" value="1"/>
</dbReference>
<protein>
    <submittedName>
        <fullName evidence="2">Uncharacterized protein</fullName>
    </submittedName>
</protein>
<dbReference type="AlphaFoldDB" id="A0AAW2CEJ5"/>
<dbReference type="InterPro" id="IPR000225">
    <property type="entry name" value="Armadillo"/>
</dbReference>
<gene>
    <name evidence="2" type="ORF">SO802_020355</name>
</gene>
<comment type="caution">
    <text evidence="2">The sequence shown here is derived from an EMBL/GenBank/DDBJ whole genome shotgun (WGS) entry which is preliminary data.</text>
</comment>
<evidence type="ECO:0000313" key="3">
    <source>
        <dbReference type="Proteomes" id="UP001459277"/>
    </source>
</evidence>
<sequence>MVYYFDMKWLLSIFDSDNGINLSLPPIASNDAILSWVWAHNAMVHMGKPKDQTDLAHELASLAKDNDWNKKIIVDEGGVPPLLKLLNNNNKNEPKSSIPLKLTFQNTIILIHL</sequence>
<keyword evidence="1" id="KW-0677">Repeat</keyword>
<dbReference type="PANTHER" id="PTHR46168">
    <property type="entry name" value="ARMADILLO REPEAT ONLY 4"/>
    <property type="match status" value="1"/>
</dbReference>